<dbReference type="Proteomes" id="UP000689195">
    <property type="component" value="Unassembled WGS sequence"/>
</dbReference>
<gene>
    <name evidence="1" type="ORF">PPENT_87.1.T1100133</name>
</gene>
<keyword evidence="2" id="KW-1185">Reference proteome</keyword>
<sequence>MDCCYIICSCCQINVGYLKCCTCHKDFEFYLQNNLPIDCPRCVNIRLDTYYQSDGDVQLHRSCYKNVQRMFHHCKCCDGYFCQCVQQISIKLQVKKNEKINCFYNGISNFFYKSSFYPKKQGQNGYKEKLKLFHLYFFLSIYHLFI</sequence>
<protein>
    <submittedName>
        <fullName evidence="1">Uncharacterized protein</fullName>
    </submittedName>
</protein>
<comment type="caution">
    <text evidence="1">The sequence shown here is derived from an EMBL/GenBank/DDBJ whole genome shotgun (WGS) entry which is preliminary data.</text>
</comment>
<dbReference type="EMBL" id="CAJJDO010000110">
    <property type="protein sequence ID" value="CAD8195776.1"/>
    <property type="molecule type" value="Genomic_DNA"/>
</dbReference>
<dbReference type="AlphaFoldDB" id="A0A8S1X845"/>
<evidence type="ECO:0000313" key="2">
    <source>
        <dbReference type="Proteomes" id="UP000689195"/>
    </source>
</evidence>
<accession>A0A8S1X845</accession>
<organism evidence="1 2">
    <name type="scientific">Paramecium pentaurelia</name>
    <dbReference type="NCBI Taxonomy" id="43138"/>
    <lineage>
        <taxon>Eukaryota</taxon>
        <taxon>Sar</taxon>
        <taxon>Alveolata</taxon>
        <taxon>Ciliophora</taxon>
        <taxon>Intramacronucleata</taxon>
        <taxon>Oligohymenophorea</taxon>
        <taxon>Peniculida</taxon>
        <taxon>Parameciidae</taxon>
        <taxon>Paramecium</taxon>
    </lineage>
</organism>
<evidence type="ECO:0000313" key="1">
    <source>
        <dbReference type="EMBL" id="CAD8195776.1"/>
    </source>
</evidence>
<name>A0A8S1X845_9CILI</name>
<proteinExistence type="predicted"/>
<reference evidence="1" key="1">
    <citation type="submission" date="2021-01" db="EMBL/GenBank/DDBJ databases">
        <authorList>
            <consortium name="Genoscope - CEA"/>
            <person name="William W."/>
        </authorList>
    </citation>
    <scope>NUCLEOTIDE SEQUENCE</scope>
</reference>